<evidence type="ECO:0000313" key="2">
    <source>
        <dbReference type="Proteomes" id="UP000785679"/>
    </source>
</evidence>
<reference evidence="1" key="1">
    <citation type="submission" date="2019-06" db="EMBL/GenBank/DDBJ databases">
        <authorList>
            <person name="Zheng W."/>
        </authorList>
    </citation>
    <scope>NUCLEOTIDE SEQUENCE</scope>
    <source>
        <strain evidence="1">QDHG01</strain>
    </source>
</reference>
<comment type="caution">
    <text evidence="1">The sequence shown here is derived from an EMBL/GenBank/DDBJ whole genome shotgun (WGS) entry which is preliminary data.</text>
</comment>
<proteinExistence type="predicted"/>
<organism evidence="1 2">
    <name type="scientific">Halteria grandinella</name>
    <dbReference type="NCBI Taxonomy" id="5974"/>
    <lineage>
        <taxon>Eukaryota</taxon>
        <taxon>Sar</taxon>
        <taxon>Alveolata</taxon>
        <taxon>Ciliophora</taxon>
        <taxon>Intramacronucleata</taxon>
        <taxon>Spirotrichea</taxon>
        <taxon>Stichotrichia</taxon>
        <taxon>Sporadotrichida</taxon>
        <taxon>Halteriidae</taxon>
        <taxon>Halteria</taxon>
    </lineage>
</organism>
<dbReference type="AlphaFoldDB" id="A0A8J8NMV7"/>
<gene>
    <name evidence="1" type="ORF">FGO68_gene9380</name>
</gene>
<evidence type="ECO:0000313" key="1">
    <source>
        <dbReference type="EMBL" id="TNV78218.1"/>
    </source>
</evidence>
<accession>A0A8J8NMV7</accession>
<keyword evidence="2" id="KW-1185">Reference proteome</keyword>
<name>A0A8J8NMV7_HALGN</name>
<dbReference type="EMBL" id="RRYP01010694">
    <property type="protein sequence ID" value="TNV78218.1"/>
    <property type="molecule type" value="Genomic_DNA"/>
</dbReference>
<protein>
    <submittedName>
        <fullName evidence="1">Uncharacterized protein</fullName>
    </submittedName>
</protein>
<dbReference type="Proteomes" id="UP000785679">
    <property type="component" value="Unassembled WGS sequence"/>
</dbReference>
<sequence length="86" mass="9849">MHSPVSLRVSQKVAKGKVYMPDMQDICLMMNSSYHQIERINSDALKSAGEESICRLVKVIPRENIRNQVSRFLSGQIQAQLMMIRI</sequence>